<comment type="caution">
    <text evidence="2">The sequence shown here is derived from an EMBL/GenBank/DDBJ whole genome shotgun (WGS) entry which is preliminary data.</text>
</comment>
<dbReference type="KEGG" id="ntd:EGO55_18755"/>
<dbReference type="InterPro" id="IPR021333">
    <property type="entry name" value="DUF2946"/>
</dbReference>
<sequence>MGTVRAFLRDHRTFAILLVALALCVKALVPQGYMVGGASKTFTVQLCLDGVTHKAVSLTIPMDSKSHDDGQSQGKDGGHCAFSSLTMGALGGADTPLLALALAFILALGFAPTTPVLRGRPHFLRPPLRGPPAAL</sequence>
<dbReference type="Proteomes" id="UP000016568">
    <property type="component" value="Unassembled WGS sequence"/>
</dbReference>
<keyword evidence="1" id="KW-1133">Transmembrane helix</keyword>
<keyword evidence="3" id="KW-1185">Reference proteome</keyword>
<reference evidence="2 3" key="1">
    <citation type="submission" date="2013-09" db="EMBL/GenBank/DDBJ databases">
        <title>Whole genome shotgun sequence of Novosphingobium tardaugens NBRC 16725.</title>
        <authorList>
            <person name="Isaki S."/>
            <person name="Hosoyama A."/>
            <person name="Tsuchikane K."/>
            <person name="Katsumata H."/>
            <person name="Ando Y."/>
            <person name="Yamazaki S."/>
            <person name="Fujita N."/>
        </authorList>
    </citation>
    <scope>NUCLEOTIDE SEQUENCE [LARGE SCALE GENOMIC DNA]</scope>
    <source>
        <strain evidence="2 3">NBRC 16725</strain>
    </source>
</reference>
<evidence type="ECO:0008006" key="4">
    <source>
        <dbReference type="Google" id="ProtNLM"/>
    </source>
</evidence>
<dbReference type="AlphaFoldDB" id="U3A4K9"/>
<dbReference type="EMBL" id="BASZ01000006">
    <property type="protein sequence ID" value="GAD49688.1"/>
    <property type="molecule type" value="Genomic_DNA"/>
</dbReference>
<evidence type="ECO:0000313" key="3">
    <source>
        <dbReference type="Proteomes" id="UP000016568"/>
    </source>
</evidence>
<proteinExistence type="predicted"/>
<dbReference type="Pfam" id="PF11162">
    <property type="entry name" value="DUF2946"/>
    <property type="match status" value="1"/>
</dbReference>
<organism evidence="2 3">
    <name type="scientific">Caenibius tardaugens NBRC 16725</name>
    <dbReference type="NCBI Taxonomy" id="1219035"/>
    <lineage>
        <taxon>Bacteria</taxon>
        <taxon>Pseudomonadati</taxon>
        <taxon>Pseudomonadota</taxon>
        <taxon>Alphaproteobacteria</taxon>
        <taxon>Sphingomonadales</taxon>
        <taxon>Erythrobacteraceae</taxon>
        <taxon>Caenibius</taxon>
    </lineage>
</organism>
<keyword evidence="1" id="KW-0812">Transmembrane</keyword>
<evidence type="ECO:0000256" key="1">
    <source>
        <dbReference type="SAM" id="Phobius"/>
    </source>
</evidence>
<gene>
    <name evidence="2" type="ORF">NT2_06_01270</name>
</gene>
<evidence type="ECO:0000313" key="2">
    <source>
        <dbReference type="EMBL" id="GAD49688.1"/>
    </source>
</evidence>
<dbReference type="OrthoDB" id="7511204at2"/>
<dbReference type="eggNOG" id="ENOG5031BZH">
    <property type="taxonomic scope" value="Bacteria"/>
</dbReference>
<accession>U3A4K9</accession>
<protein>
    <recommendedName>
        <fullName evidence="4">DUF2946 domain-containing protein</fullName>
    </recommendedName>
</protein>
<keyword evidence="1" id="KW-0472">Membrane</keyword>
<dbReference type="RefSeq" id="WP_021690593.1">
    <property type="nucleotide sequence ID" value="NZ_BASZ01000006.1"/>
</dbReference>
<name>U3A4K9_9SPHN</name>
<feature type="transmembrane region" description="Helical" evidence="1">
    <location>
        <begin position="97"/>
        <end position="117"/>
    </location>
</feature>